<dbReference type="EMBL" id="CASHSV030000823">
    <property type="protein sequence ID" value="CAJ2678027.1"/>
    <property type="molecule type" value="Genomic_DNA"/>
</dbReference>
<comment type="caution">
    <text evidence="1">The sequence shown here is derived from an EMBL/GenBank/DDBJ whole genome shotgun (WGS) entry which is preliminary data.</text>
</comment>
<proteinExistence type="predicted"/>
<reference evidence="1" key="1">
    <citation type="submission" date="2023-10" db="EMBL/GenBank/DDBJ databases">
        <authorList>
            <person name="Rodriguez Cubillos JULIANA M."/>
            <person name="De Vega J."/>
        </authorList>
    </citation>
    <scope>NUCLEOTIDE SEQUENCE</scope>
</reference>
<dbReference type="Proteomes" id="UP001177021">
    <property type="component" value="Unassembled WGS sequence"/>
</dbReference>
<sequence length="67" mass="7493">MSASQSNANKPTGAGDHVAYSFLNNLDNATNESSIKVCIARMWDNLQIQQIFKASYFSDMETNRMCI</sequence>
<gene>
    <name evidence="1" type="ORF">MILVUS5_LOCUS40403</name>
</gene>
<evidence type="ECO:0000313" key="2">
    <source>
        <dbReference type="Proteomes" id="UP001177021"/>
    </source>
</evidence>
<organism evidence="1 2">
    <name type="scientific">Trifolium pratense</name>
    <name type="common">Red clover</name>
    <dbReference type="NCBI Taxonomy" id="57577"/>
    <lineage>
        <taxon>Eukaryota</taxon>
        <taxon>Viridiplantae</taxon>
        <taxon>Streptophyta</taxon>
        <taxon>Embryophyta</taxon>
        <taxon>Tracheophyta</taxon>
        <taxon>Spermatophyta</taxon>
        <taxon>Magnoliopsida</taxon>
        <taxon>eudicotyledons</taxon>
        <taxon>Gunneridae</taxon>
        <taxon>Pentapetalae</taxon>
        <taxon>rosids</taxon>
        <taxon>fabids</taxon>
        <taxon>Fabales</taxon>
        <taxon>Fabaceae</taxon>
        <taxon>Papilionoideae</taxon>
        <taxon>50 kb inversion clade</taxon>
        <taxon>NPAAA clade</taxon>
        <taxon>Hologalegina</taxon>
        <taxon>IRL clade</taxon>
        <taxon>Trifolieae</taxon>
        <taxon>Trifolium</taxon>
    </lineage>
</organism>
<evidence type="ECO:0000313" key="1">
    <source>
        <dbReference type="EMBL" id="CAJ2678027.1"/>
    </source>
</evidence>
<accession>A0ACB0MAX5</accession>
<keyword evidence="2" id="KW-1185">Reference proteome</keyword>
<name>A0ACB0MAX5_TRIPR</name>
<protein>
    <submittedName>
        <fullName evidence="1">Uncharacterized protein</fullName>
    </submittedName>
</protein>